<name>I4YP56_9HYPH</name>
<evidence type="ECO:0000313" key="1">
    <source>
        <dbReference type="EMBL" id="EIM25748.1"/>
    </source>
</evidence>
<dbReference type="OrthoDB" id="8278071at2"/>
<accession>I4YP56</accession>
<reference evidence="1 2" key="1">
    <citation type="submission" date="2012-02" db="EMBL/GenBank/DDBJ databases">
        <title>Improved High-Quality Draft sequence of Microvirga sp. WSM3557.</title>
        <authorList>
            <consortium name="US DOE Joint Genome Institute"/>
            <person name="Lucas S."/>
            <person name="Han J."/>
            <person name="Lapidus A."/>
            <person name="Cheng J.-F."/>
            <person name="Goodwin L."/>
            <person name="Pitluck S."/>
            <person name="Peters L."/>
            <person name="Zhang X."/>
            <person name="Detter J.C."/>
            <person name="Han C."/>
            <person name="Tapia R."/>
            <person name="Land M."/>
            <person name="Hauser L."/>
            <person name="Kyrpides N."/>
            <person name="Ivanova N."/>
            <person name="Pagani I."/>
            <person name="Brau L."/>
            <person name="Yates R."/>
            <person name="O'Hara G."/>
            <person name="Rui T."/>
            <person name="Howieson J."/>
            <person name="Reeve W."/>
            <person name="Woyke T."/>
        </authorList>
    </citation>
    <scope>NUCLEOTIDE SEQUENCE [LARGE SCALE GENOMIC DNA]</scope>
    <source>
        <strain evidence="1 2">WSM3557</strain>
    </source>
</reference>
<dbReference type="HOGENOM" id="CLU_2118234_0_0_5"/>
<proteinExistence type="predicted"/>
<sequence>MNTEDLNFGTGNDWLLVRSDPISGMKVYIQDLGDGRTAIKKVMPVDSILESAATDRSMNAGRKWGDGQVIGTVPLELYFSSGYAEAKENHDIKWLKRFWNDGDRKKLRTFEGTV</sequence>
<protein>
    <submittedName>
        <fullName evidence="1">Uncharacterized protein</fullName>
    </submittedName>
</protein>
<keyword evidence="2" id="KW-1185">Reference proteome</keyword>
<dbReference type="EMBL" id="JH660647">
    <property type="protein sequence ID" value="EIM25748.1"/>
    <property type="molecule type" value="Genomic_DNA"/>
</dbReference>
<gene>
    <name evidence="1" type="ORF">MicloDRAFT_00064750</name>
</gene>
<evidence type="ECO:0000313" key="2">
    <source>
        <dbReference type="Proteomes" id="UP000003947"/>
    </source>
</evidence>
<dbReference type="AlphaFoldDB" id="I4YP56"/>
<organism evidence="1 2">
    <name type="scientific">Microvirga lotononidis</name>
    <dbReference type="NCBI Taxonomy" id="864069"/>
    <lineage>
        <taxon>Bacteria</taxon>
        <taxon>Pseudomonadati</taxon>
        <taxon>Pseudomonadota</taxon>
        <taxon>Alphaproteobacteria</taxon>
        <taxon>Hyphomicrobiales</taxon>
        <taxon>Methylobacteriaceae</taxon>
        <taxon>Microvirga</taxon>
    </lineage>
</organism>
<dbReference type="STRING" id="864069.MicloDRAFT_00064750"/>
<dbReference type="Proteomes" id="UP000003947">
    <property type="component" value="Unassembled WGS sequence"/>
</dbReference>
<dbReference type="PATRIC" id="fig|864069.3.peg.6929"/>
<dbReference type="RefSeq" id="WP_009494229.1">
    <property type="nucleotide sequence ID" value="NZ_CP141048.1"/>
</dbReference>